<gene>
    <name evidence="2" type="ORF">QJ522_11450</name>
</gene>
<dbReference type="EMBL" id="JASCXX010000012">
    <property type="protein sequence ID" value="MDI6449661.1"/>
    <property type="molecule type" value="Genomic_DNA"/>
</dbReference>
<dbReference type="AlphaFoldDB" id="A0AAW6TV88"/>
<protein>
    <submittedName>
        <fullName evidence="2">Uncharacterized protein</fullName>
    </submittedName>
</protein>
<feature type="signal peptide" evidence="1">
    <location>
        <begin position="1"/>
        <end position="30"/>
    </location>
</feature>
<evidence type="ECO:0000313" key="2">
    <source>
        <dbReference type="EMBL" id="MDI6449661.1"/>
    </source>
</evidence>
<accession>A0AAW6TV88</accession>
<sequence length="1225" mass="135144">MTIALPRLAVLNSLIAALLLSVAWPLPASAFNGHIVQEGPLTLSIDPVEDIRQFDQAQTVTARVRNAGSTAIDVDLQMDGLVDEWYAVGTSTATLTVSPGQTQAATFRIAAGRGAVSALYPVHIHARFRDRGHEEVAHAVQVFASNFEQTATSTAVPPTLPINTLPIRGALPLWSLKTHRMAWQYYTGPLVYMPTGWSGTSEESSASLSFGSVTRGATRDAIIMHPPWKPGGGTIFVEYRLALPPTQPITLTFANAIRDHSAGEPPSDGVTFRVWVDDRAVFSRHTDSKRWVEGEVDLSDWAGREILLRLESHPGPQHNTTCDSSYWGNPVVVSGETPAPMSPAQRDQLWDTARALISKDSGPGGVLRLEGGYRAAVVAGEAGLFDAAIAVGNENACVIFDGLRISVLGHAIGRGPSGVNLAGEANWTASDRELIARQPLLLGDEQFTLTVRMWPDRAGLRIAADCPKRITDFAIGSADQKAPRVYYGHGYCIVEPEAFRAGFGGHDLSTSHVGFDFEGGLSVLLATDHPPDYLEVDPASHTYALHTHMDATMTLVPSVKGAFDCALKYRDLYDKQPSPDFERKAGRFVFDIWGGRYAEIAQKMQQMIDYGLTDSLLTVHVWQRWGYDYRLPDIYPPNPALGTIEDMRQIAAVCDAHDIPWGLHDNYIDFYPDAEGYSYDHICFTESGQPVKAWINEGRNAQSYRWRPDRIMPFVQRNLKRIGPALNPNHYFIDVFTSIDCFDYYDKQGHFHSMLETRRHWGEAFAWIRDDLGDNAVMTSEAGHDQLVGYLAGADCQFLQLSPDSREFYIRLACEDWQRVPWYDAVLHDKFSLHGVGYSGRYQGGRSRAEHGIESDDYISAEILTGHASMIDNPGFGRGAVRKYWLAQDFVRSIALDTIAGVQFVDGDIHRQTVDWTDGARVYVNRGSADWTVAGKVLPPYGYYARSGPIESSIERIDGAVVEQSRAPSKWYFSARGFGPEGRLAIRPQAERVEYLGGRQFKLITTWQADEPAPKDLQLFIHFVSETSDRSDQIAFQGGGQLPQPTSQWQGSIRLGEDWTVTIPSTYGPGEYGVLVGLWDPATGARYGLLGDDDGTMRYRIGALVVEGRGQDVRGVALAPHEAAPANPGWNAGIESIDFGPAATRGAFRCRRDGDTLVVTPLPNLGSFPVVLRPTEFGFDGARVQSLVAIDADGRELRPVGYETDNGRIAFETRRNEFAYIIHLD</sequence>
<name>A0AAW6TV88_9BACT</name>
<dbReference type="RefSeq" id="WP_349245069.1">
    <property type="nucleotide sequence ID" value="NZ_JASCXX010000012.1"/>
</dbReference>
<organism evidence="2 3">
    <name type="scientific">Anaerobaca lacustris</name>
    <dbReference type="NCBI Taxonomy" id="3044600"/>
    <lineage>
        <taxon>Bacteria</taxon>
        <taxon>Pseudomonadati</taxon>
        <taxon>Planctomycetota</taxon>
        <taxon>Phycisphaerae</taxon>
        <taxon>Sedimentisphaerales</taxon>
        <taxon>Anaerobacaceae</taxon>
        <taxon>Anaerobaca</taxon>
    </lineage>
</organism>
<comment type="caution">
    <text evidence="2">The sequence shown here is derived from an EMBL/GenBank/DDBJ whole genome shotgun (WGS) entry which is preliminary data.</text>
</comment>
<dbReference type="Proteomes" id="UP001431776">
    <property type="component" value="Unassembled WGS sequence"/>
</dbReference>
<dbReference type="Pfam" id="PF18952">
    <property type="entry name" value="DUF5696"/>
    <property type="match status" value="1"/>
</dbReference>
<keyword evidence="1" id="KW-0732">Signal</keyword>
<reference evidence="2" key="1">
    <citation type="submission" date="2023-05" db="EMBL/GenBank/DDBJ databases">
        <title>Anaerotaeda fermentans gen. nov., sp. nov., a novel anaerobic planctomycete of the new family within the order Sedimentisphaerales isolated from Taman Peninsula, Russia.</title>
        <authorList>
            <person name="Khomyakova M.A."/>
            <person name="Merkel A.Y."/>
            <person name="Slobodkin A.I."/>
        </authorList>
    </citation>
    <scope>NUCLEOTIDE SEQUENCE</scope>
    <source>
        <strain evidence="2">M17dextr</strain>
    </source>
</reference>
<evidence type="ECO:0000313" key="3">
    <source>
        <dbReference type="Proteomes" id="UP001431776"/>
    </source>
</evidence>
<evidence type="ECO:0000256" key="1">
    <source>
        <dbReference type="SAM" id="SignalP"/>
    </source>
</evidence>
<dbReference type="Gene3D" id="3.20.20.80">
    <property type="entry name" value="Glycosidases"/>
    <property type="match status" value="1"/>
</dbReference>
<proteinExistence type="predicted"/>
<feature type="chain" id="PRO_5043420202" evidence="1">
    <location>
        <begin position="31"/>
        <end position="1225"/>
    </location>
</feature>
<keyword evidence="3" id="KW-1185">Reference proteome</keyword>
<dbReference type="InterPro" id="IPR043751">
    <property type="entry name" value="DUF5696"/>
</dbReference>